<name>A0A8K0X233_9PEZI</name>
<dbReference type="InterPro" id="IPR022761">
    <property type="entry name" value="Fumarate_lyase_N"/>
</dbReference>
<protein>
    <submittedName>
        <fullName evidence="3">L-Aspartase-like protein</fullName>
    </submittedName>
</protein>
<organism evidence="3 4">
    <name type="scientific">Plectosphaerella cucumerina</name>
    <dbReference type="NCBI Taxonomy" id="40658"/>
    <lineage>
        <taxon>Eukaryota</taxon>
        <taxon>Fungi</taxon>
        <taxon>Dikarya</taxon>
        <taxon>Ascomycota</taxon>
        <taxon>Pezizomycotina</taxon>
        <taxon>Sordariomycetes</taxon>
        <taxon>Hypocreomycetidae</taxon>
        <taxon>Glomerellales</taxon>
        <taxon>Plectosphaerellaceae</taxon>
        <taxon>Plectosphaerella</taxon>
    </lineage>
</organism>
<comment type="similarity">
    <text evidence="1">Belongs to the class-II fumarase/aspartase family.</text>
</comment>
<evidence type="ECO:0000259" key="2">
    <source>
        <dbReference type="SMART" id="SM00998"/>
    </source>
</evidence>
<dbReference type="PRINTS" id="PR00149">
    <property type="entry name" value="FUMRATELYASE"/>
</dbReference>
<evidence type="ECO:0000313" key="3">
    <source>
        <dbReference type="EMBL" id="KAH7358836.1"/>
    </source>
</evidence>
<dbReference type="Pfam" id="PF00206">
    <property type="entry name" value="Lyase_1"/>
    <property type="match status" value="1"/>
</dbReference>
<dbReference type="InterPro" id="IPR008948">
    <property type="entry name" value="L-Aspartase-like"/>
</dbReference>
<comment type="caution">
    <text evidence="3">The sequence shown here is derived from an EMBL/GenBank/DDBJ whole genome shotgun (WGS) entry which is preliminary data.</text>
</comment>
<dbReference type="GO" id="GO:0003824">
    <property type="term" value="F:catalytic activity"/>
    <property type="evidence" value="ECO:0007669"/>
    <property type="project" value="InterPro"/>
</dbReference>
<dbReference type="OrthoDB" id="406045at2759"/>
<dbReference type="SUPFAM" id="SSF48557">
    <property type="entry name" value="L-aspartase-like"/>
    <property type="match status" value="1"/>
</dbReference>
<evidence type="ECO:0000256" key="1">
    <source>
        <dbReference type="ARBA" id="ARBA00034772"/>
    </source>
</evidence>
<accession>A0A8K0X233</accession>
<keyword evidence="4" id="KW-1185">Reference proteome</keyword>
<dbReference type="EMBL" id="JAGPXD010000004">
    <property type="protein sequence ID" value="KAH7358836.1"/>
    <property type="molecule type" value="Genomic_DNA"/>
</dbReference>
<dbReference type="CDD" id="cd01597">
    <property type="entry name" value="pCLME"/>
    <property type="match status" value="1"/>
</dbReference>
<dbReference type="AlphaFoldDB" id="A0A8K0X233"/>
<dbReference type="PANTHER" id="PTHR43172:SF2">
    <property type="entry name" value="ADENYLOSUCCINATE LYASE C-TERMINAL DOMAIN-CONTAINING PROTEIN"/>
    <property type="match status" value="1"/>
</dbReference>
<sequence>MSATSVFDTVLFGNIFGTEVVRECFSERSYVAHMIEAECALAKAEEIEGIVPPGTANAIRDHSDVAKIDWKLLAARTEIVGYPVLPLVEQMATWVPESKSGYIHWGATTQDIMDLASVLQMRNGLAIVERLLLRITSVLRSMASKYRDTPMAGRTHLQHALPVTFGYKCAVWLSGLERHAERLTQIKERCLLVQFGGAAGTLASLGADGVRVRKTLAAVLGLRDPVITWHVSRDTVAEIINFLALVGGTLGKIALDLMIMSSNELNEVAEPYVPHRGASSTMPQKRNPISSEVILAQSKILRAQSGLLLDAMITDFERASGPWHLEWAAIPTAFVSVVGALHQADFALSGLQVNEDAMLANLRSTRGLIVAEAVMMALAESTGRQEAHEIVYRACVTAHEGGRSLLEALREVPVVVENLRDERLEKLCDPTRYLGTCREMVDELLARGGGVAEPRKVKSNGVNGHGELKKEVVANGVNGYSH</sequence>
<dbReference type="PRINTS" id="PR00145">
    <property type="entry name" value="ARGSUCLYASE"/>
</dbReference>
<dbReference type="PANTHER" id="PTHR43172">
    <property type="entry name" value="ADENYLOSUCCINATE LYASE"/>
    <property type="match status" value="1"/>
</dbReference>
<feature type="domain" description="Adenylosuccinate lyase C-terminal" evidence="2">
    <location>
        <begin position="366"/>
        <end position="445"/>
    </location>
</feature>
<dbReference type="Pfam" id="PF10397">
    <property type="entry name" value="ADSL_C"/>
    <property type="match status" value="1"/>
</dbReference>
<gene>
    <name evidence="3" type="ORF">B0T11DRAFT_109114</name>
</gene>
<dbReference type="InterPro" id="IPR000362">
    <property type="entry name" value="Fumarate_lyase_fam"/>
</dbReference>
<proteinExistence type="inferred from homology"/>
<dbReference type="Gene3D" id="1.20.200.10">
    <property type="entry name" value="Fumarase/aspartase (Central domain)"/>
    <property type="match status" value="1"/>
</dbReference>
<reference evidence="3" key="1">
    <citation type="journal article" date="2021" name="Nat. Commun.">
        <title>Genetic determinants of endophytism in the Arabidopsis root mycobiome.</title>
        <authorList>
            <person name="Mesny F."/>
            <person name="Miyauchi S."/>
            <person name="Thiergart T."/>
            <person name="Pickel B."/>
            <person name="Atanasova L."/>
            <person name="Karlsson M."/>
            <person name="Huettel B."/>
            <person name="Barry K.W."/>
            <person name="Haridas S."/>
            <person name="Chen C."/>
            <person name="Bauer D."/>
            <person name="Andreopoulos W."/>
            <person name="Pangilinan J."/>
            <person name="LaButti K."/>
            <person name="Riley R."/>
            <person name="Lipzen A."/>
            <person name="Clum A."/>
            <person name="Drula E."/>
            <person name="Henrissat B."/>
            <person name="Kohler A."/>
            <person name="Grigoriev I.V."/>
            <person name="Martin F.M."/>
            <person name="Hacquard S."/>
        </authorList>
    </citation>
    <scope>NUCLEOTIDE SEQUENCE</scope>
    <source>
        <strain evidence="3">MPI-CAGE-AT-0016</strain>
    </source>
</reference>
<dbReference type="InterPro" id="IPR019468">
    <property type="entry name" value="AdenyloSucc_lyase_C"/>
</dbReference>
<evidence type="ECO:0000313" key="4">
    <source>
        <dbReference type="Proteomes" id="UP000813385"/>
    </source>
</evidence>
<dbReference type="SMART" id="SM00998">
    <property type="entry name" value="ADSL_C"/>
    <property type="match status" value="1"/>
</dbReference>
<dbReference type="Gene3D" id="1.10.40.30">
    <property type="entry name" value="Fumarase/aspartase (C-terminal domain)"/>
    <property type="match status" value="1"/>
</dbReference>
<dbReference type="Proteomes" id="UP000813385">
    <property type="component" value="Unassembled WGS sequence"/>
</dbReference>